<dbReference type="Proteomes" id="UP000824496">
    <property type="component" value="Chromosome"/>
</dbReference>
<gene>
    <name evidence="1" type="ORF">MANAM107_00650</name>
</gene>
<evidence type="ECO:0000313" key="2">
    <source>
        <dbReference type="Proteomes" id="UP000824496"/>
    </source>
</evidence>
<keyword evidence="2" id="KW-1185">Reference proteome</keyword>
<accession>A0ABN6K2Q2</accession>
<dbReference type="EMBL" id="AP025017">
    <property type="protein sequence ID" value="BDA63231.1"/>
    <property type="molecule type" value="Genomic_DNA"/>
</dbReference>
<protein>
    <submittedName>
        <fullName evidence="1">Uncharacterized protein</fullName>
    </submittedName>
</protein>
<reference evidence="1 2" key="1">
    <citation type="submission" date="2021-08" db="EMBL/GenBank/DDBJ databases">
        <title>Whole genome sequence of novel Actinomyces species strain MAS-1.</title>
        <authorList>
            <person name="Saito M."/>
            <person name="Kuwahara N."/>
            <person name="Takizawa T."/>
            <person name="Gotouda H."/>
            <person name="Ochiai T."/>
        </authorList>
    </citation>
    <scope>NUCLEOTIDE SEQUENCE [LARGE SCALE GENOMIC DNA]</scope>
    <source>
        <strain evidence="1 2">MAS-1</strain>
    </source>
</reference>
<organism evidence="1 2">
    <name type="scientific">Actinomyces capricornis</name>
    <dbReference type="NCBI Taxonomy" id="2755559"/>
    <lineage>
        <taxon>Bacteria</taxon>
        <taxon>Bacillati</taxon>
        <taxon>Actinomycetota</taxon>
        <taxon>Actinomycetes</taxon>
        <taxon>Actinomycetales</taxon>
        <taxon>Actinomycetaceae</taxon>
        <taxon>Actinomyces</taxon>
    </lineage>
</organism>
<sequence length="123" mass="13331">MPWLLLRGSPNPDSVVAGGYGGISHARVSSMRSEQSSDTVYEVDTGVPNSSAYVVLTPDSPHSAFAVWFSPGTNQTVGIVQAYDRDYIGQDYSSELKDLIVHVAKAFDHAYRTGETPQPQPTQ</sequence>
<evidence type="ECO:0000313" key="1">
    <source>
        <dbReference type="EMBL" id="BDA63231.1"/>
    </source>
</evidence>
<proteinExistence type="predicted"/>
<name>A0ABN6K2Q2_9ACTO</name>